<dbReference type="Proteomes" id="UP000823775">
    <property type="component" value="Unassembled WGS sequence"/>
</dbReference>
<name>A0ABS8TM89_DATST</name>
<sequence length="65" mass="7141">SGSGIFPRSGCSKLAAFNLSNNFANGSANSVWLRLQLRFGFCLDVKGMMRIICRYLNLLVTGILK</sequence>
<evidence type="ECO:0000313" key="2">
    <source>
        <dbReference type="Proteomes" id="UP000823775"/>
    </source>
</evidence>
<comment type="caution">
    <text evidence="1">The sequence shown here is derived from an EMBL/GenBank/DDBJ whole genome shotgun (WGS) entry which is preliminary data.</text>
</comment>
<reference evidence="1 2" key="1">
    <citation type="journal article" date="2021" name="BMC Genomics">
        <title>Datura genome reveals duplications of psychoactive alkaloid biosynthetic genes and high mutation rate following tissue culture.</title>
        <authorList>
            <person name="Rajewski A."/>
            <person name="Carter-House D."/>
            <person name="Stajich J."/>
            <person name="Litt A."/>
        </authorList>
    </citation>
    <scope>NUCLEOTIDE SEQUENCE [LARGE SCALE GENOMIC DNA]</scope>
    <source>
        <strain evidence="1">AR-01</strain>
    </source>
</reference>
<gene>
    <name evidence="1" type="ORF">HAX54_013963</name>
</gene>
<evidence type="ECO:0000313" key="1">
    <source>
        <dbReference type="EMBL" id="MCD7472662.1"/>
    </source>
</evidence>
<protein>
    <submittedName>
        <fullName evidence="1">Uncharacterized protein</fullName>
    </submittedName>
</protein>
<keyword evidence="2" id="KW-1185">Reference proteome</keyword>
<proteinExistence type="predicted"/>
<feature type="non-terminal residue" evidence="1">
    <location>
        <position position="1"/>
    </location>
</feature>
<accession>A0ABS8TM89</accession>
<dbReference type="EMBL" id="JACEIK010001857">
    <property type="protein sequence ID" value="MCD7472662.1"/>
    <property type="molecule type" value="Genomic_DNA"/>
</dbReference>
<organism evidence="1 2">
    <name type="scientific">Datura stramonium</name>
    <name type="common">Jimsonweed</name>
    <name type="synonym">Common thornapple</name>
    <dbReference type="NCBI Taxonomy" id="4076"/>
    <lineage>
        <taxon>Eukaryota</taxon>
        <taxon>Viridiplantae</taxon>
        <taxon>Streptophyta</taxon>
        <taxon>Embryophyta</taxon>
        <taxon>Tracheophyta</taxon>
        <taxon>Spermatophyta</taxon>
        <taxon>Magnoliopsida</taxon>
        <taxon>eudicotyledons</taxon>
        <taxon>Gunneridae</taxon>
        <taxon>Pentapetalae</taxon>
        <taxon>asterids</taxon>
        <taxon>lamiids</taxon>
        <taxon>Solanales</taxon>
        <taxon>Solanaceae</taxon>
        <taxon>Solanoideae</taxon>
        <taxon>Datureae</taxon>
        <taxon>Datura</taxon>
    </lineage>
</organism>